<evidence type="ECO:0000313" key="5">
    <source>
        <dbReference type="Proteomes" id="UP001239445"/>
    </source>
</evidence>
<organism evidence="4 5">
    <name type="scientific">Echria macrotheca</name>
    <dbReference type="NCBI Taxonomy" id="438768"/>
    <lineage>
        <taxon>Eukaryota</taxon>
        <taxon>Fungi</taxon>
        <taxon>Dikarya</taxon>
        <taxon>Ascomycota</taxon>
        <taxon>Pezizomycotina</taxon>
        <taxon>Sordariomycetes</taxon>
        <taxon>Sordariomycetidae</taxon>
        <taxon>Sordariales</taxon>
        <taxon>Schizotheciaceae</taxon>
        <taxon>Echria</taxon>
    </lineage>
</organism>
<sequence length="439" mass="49282">MRLLHTSKLTIKEFHGERIPQYAILSHVWQTEEVTFQDLQSVSEATKSKAGYAKIQNACSVAKACRFKYIWIDTCCIDKTSSAELSEAINSMFRWYRGAAVCFAYLFDVPFHPELEWSKVATRLDTTDAPPEFSKSRWFTRGWTLQELVAPRVVVFLDSSWHLIGSKYKLRHTIEDITRIPSQIMTGSRVSRELAAATAAQKMSWAANRLTTRVEDMAYCLMGLFGIYMPLLYGEGSRAFIRLQEEVLKTTGDLSIFAWRPPGPEPLIRSSLHVGLLADTPVAFSGCEDFVPLPEMKSSLSRQRSVMTTSDGIHFTTPCKTEDDGSVLVPLDCRERRSSQVLAVRCKLAHGRVLARTGPLLKRLDASDSSFEVKELCVLKTTVPAGEILSSSAFQTAQEHGRSTLAILSERRLAAMRENDKKVDDIDGKSEKWPKAGKK</sequence>
<dbReference type="PANTHER" id="PTHR10622">
    <property type="entry name" value="HET DOMAIN-CONTAINING PROTEIN"/>
    <property type="match status" value="1"/>
</dbReference>
<comment type="caution">
    <text evidence="4">The sequence shown here is derived from an EMBL/GenBank/DDBJ whole genome shotgun (WGS) entry which is preliminary data.</text>
</comment>
<dbReference type="Pfam" id="PF26640">
    <property type="entry name" value="DUF8212"/>
    <property type="match status" value="1"/>
</dbReference>
<dbReference type="Proteomes" id="UP001239445">
    <property type="component" value="Unassembled WGS sequence"/>
</dbReference>
<reference evidence="4" key="1">
    <citation type="submission" date="2023-06" db="EMBL/GenBank/DDBJ databases">
        <title>Genome-scale phylogeny and comparative genomics of the fungal order Sordariales.</title>
        <authorList>
            <consortium name="Lawrence Berkeley National Laboratory"/>
            <person name="Hensen N."/>
            <person name="Bonometti L."/>
            <person name="Westerberg I."/>
            <person name="Brannstrom I.O."/>
            <person name="Guillou S."/>
            <person name="Cros-Aarteil S."/>
            <person name="Calhoun S."/>
            <person name="Haridas S."/>
            <person name="Kuo A."/>
            <person name="Mondo S."/>
            <person name="Pangilinan J."/>
            <person name="Riley R."/>
            <person name="Labutti K."/>
            <person name="Andreopoulos B."/>
            <person name="Lipzen A."/>
            <person name="Chen C."/>
            <person name="Yanf M."/>
            <person name="Daum C."/>
            <person name="Ng V."/>
            <person name="Clum A."/>
            <person name="Steindorff A."/>
            <person name="Ohm R."/>
            <person name="Martin F."/>
            <person name="Silar P."/>
            <person name="Natvig D."/>
            <person name="Lalanne C."/>
            <person name="Gautier V."/>
            <person name="Ament-Velasquez S.L."/>
            <person name="Kruys A."/>
            <person name="Hutchinson M.I."/>
            <person name="Powell A.J."/>
            <person name="Barry K."/>
            <person name="Miller A.N."/>
            <person name="Grigoriev I.V."/>
            <person name="Debuchy R."/>
            <person name="Gladieux P."/>
            <person name="Thoren M.H."/>
            <person name="Johannesson H."/>
        </authorList>
    </citation>
    <scope>NUCLEOTIDE SEQUENCE</scope>
    <source>
        <strain evidence="4">PSN4</strain>
    </source>
</reference>
<proteinExistence type="predicted"/>
<evidence type="ECO:0000259" key="2">
    <source>
        <dbReference type="Pfam" id="PF06985"/>
    </source>
</evidence>
<accession>A0AAJ0BC81</accession>
<keyword evidence="5" id="KW-1185">Reference proteome</keyword>
<dbReference type="InterPro" id="IPR010730">
    <property type="entry name" value="HET"/>
</dbReference>
<dbReference type="EMBL" id="MU839838">
    <property type="protein sequence ID" value="KAK1753201.1"/>
    <property type="molecule type" value="Genomic_DNA"/>
</dbReference>
<feature type="region of interest" description="Disordered" evidence="1">
    <location>
        <begin position="418"/>
        <end position="439"/>
    </location>
</feature>
<protein>
    <submittedName>
        <fullName evidence="4">Heterokaryon incompatibility protein-domain-containing protein</fullName>
    </submittedName>
</protein>
<name>A0AAJ0BC81_9PEZI</name>
<gene>
    <name evidence="4" type="ORF">QBC47DRAFT_387992</name>
</gene>
<evidence type="ECO:0000259" key="3">
    <source>
        <dbReference type="Pfam" id="PF26640"/>
    </source>
</evidence>
<dbReference type="Pfam" id="PF06985">
    <property type="entry name" value="HET"/>
    <property type="match status" value="1"/>
</dbReference>
<dbReference type="InterPro" id="IPR058525">
    <property type="entry name" value="DUF8212"/>
</dbReference>
<evidence type="ECO:0000256" key="1">
    <source>
        <dbReference type="SAM" id="MobiDB-lite"/>
    </source>
</evidence>
<feature type="domain" description="Heterokaryon incompatibility" evidence="2">
    <location>
        <begin position="22"/>
        <end position="106"/>
    </location>
</feature>
<evidence type="ECO:0000313" key="4">
    <source>
        <dbReference type="EMBL" id="KAK1753201.1"/>
    </source>
</evidence>
<feature type="domain" description="DUF8212" evidence="3">
    <location>
        <begin position="238"/>
        <end position="261"/>
    </location>
</feature>
<dbReference type="PANTHER" id="PTHR10622:SF12">
    <property type="entry name" value="HET DOMAIN-CONTAINING PROTEIN"/>
    <property type="match status" value="1"/>
</dbReference>
<dbReference type="AlphaFoldDB" id="A0AAJ0BC81"/>